<proteinExistence type="predicted"/>
<name>A0ABT4PL24_9BACT</name>
<feature type="non-terminal residue" evidence="2">
    <location>
        <position position="1"/>
    </location>
</feature>
<keyword evidence="3" id="KW-1185">Reference proteome</keyword>
<dbReference type="EMBL" id="JAPZVM010000019">
    <property type="protein sequence ID" value="MCZ8373706.1"/>
    <property type="molecule type" value="Genomic_DNA"/>
</dbReference>
<evidence type="ECO:0000313" key="2">
    <source>
        <dbReference type="EMBL" id="MCZ8373706.1"/>
    </source>
</evidence>
<reference evidence="2" key="1">
    <citation type="submission" date="2022-12" db="EMBL/GenBank/DDBJ databases">
        <title>Phocaeicola acetigenes sp. nov., isolated feces from a healthy human.</title>
        <authorList>
            <person name="Do H."/>
            <person name="Ha Y.B."/>
            <person name="Kim J.-S."/>
            <person name="Suh M.K."/>
            <person name="Kim H.S."/>
            <person name="Lee J.-S."/>
        </authorList>
    </citation>
    <scope>NUCLEOTIDE SEQUENCE</scope>
    <source>
        <strain evidence="2">KGMB11183</strain>
    </source>
</reference>
<gene>
    <name evidence="2" type="ORF">O6P32_13460</name>
</gene>
<protein>
    <submittedName>
        <fullName evidence="2">Uncharacterized protein</fullName>
    </submittedName>
</protein>
<feature type="region of interest" description="Disordered" evidence="1">
    <location>
        <begin position="1"/>
        <end position="27"/>
    </location>
</feature>
<evidence type="ECO:0000313" key="3">
    <source>
        <dbReference type="Proteomes" id="UP001141933"/>
    </source>
</evidence>
<evidence type="ECO:0000256" key="1">
    <source>
        <dbReference type="SAM" id="MobiDB-lite"/>
    </source>
</evidence>
<sequence length="72" mass="7995">KNGRLQPHRKDALSRHRFHPAPSGDGFFPGRVETGLLQIAGKQIPPDDPEPPGRFIRCEVLNLRAGCFIPPD</sequence>
<comment type="caution">
    <text evidence="2">The sequence shown here is derived from an EMBL/GenBank/DDBJ whole genome shotgun (WGS) entry which is preliminary data.</text>
</comment>
<dbReference type="RefSeq" id="WP_269879037.1">
    <property type="nucleotide sequence ID" value="NZ_JAPZVM010000019.1"/>
</dbReference>
<dbReference type="Proteomes" id="UP001141933">
    <property type="component" value="Unassembled WGS sequence"/>
</dbReference>
<organism evidence="2 3">
    <name type="scientific">Phocaeicola acetigenes</name>
    <dbReference type="NCBI Taxonomy" id="3016083"/>
    <lineage>
        <taxon>Bacteria</taxon>
        <taxon>Pseudomonadati</taxon>
        <taxon>Bacteroidota</taxon>
        <taxon>Bacteroidia</taxon>
        <taxon>Bacteroidales</taxon>
        <taxon>Bacteroidaceae</taxon>
        <taxon>Phocaeicola</taxon>
    </lineage>
</organism>
<accession>A0ABT4PL24</accession>